<organism evidence="2 3">
    <name type="scientific">Taylorella asinigenitalis (strain MCE3)</name>
    <dbReference type="NCBI Taxonomy" id="1008459"/>
    <lineage>
        <taxon>Bacteria</taxon>
        <taxon>Pseudomonadati</taxon>
        <taxon>Pseudomonadota</taxon>
        <taxon>Betaproteobacteria</taxon>
        <taxon>Burkholderiales</taxon>
        <taxon>Alcaligenaceae</taxon>
        <taxon>Taylorella</taxon>
    </lineage>
</organism>
<reference evidence="2 3" key="2">
    <citation type="journal article" date="2012" name="PLoS ONE">
        <title>Genomic characterization of the taylorella genus.</title>
        <authorList>
            <person name="Hebert L."/>
            <person name="Moumen B."/>
            <person name="Pons N."/>
            <person name="Duquesne F."/>
            <person name="Breuil M.F."/>
            <person name="Goux D."/>
            <person name="Batto J.M."/>
            <person name="Laugier C."/>
            <person name="Renault P."/>
            <person name="Petry S."/>
        </authorList>
    </citation>
    <scope>NUCLEOTIDE SEQUENCE [LARGE SCALE GENOMIC DNA]</scope>
    <source>
        <strain evidence="2 3">MCE3</strain>
    </source>
</reference>
<evidence type="ECO:0000256" key="1">
    <source>
        <dbReference type="SAM" id="Phobius"/>
    </source>
</evidence>
<feature type="transmembrane region" description="Helical" evidence="1">
    <location>
        <begin position="7"/>
        <end position="24"/>
    </location>
</feature>
<dbReference type="STRING" id="1008459.TASI_0818"/>
<sequence>MFFWRLYMAVFTFIFPLFFIYAGIWKSSALHSTIALAVGIVLWLGFIYKEFKRVILNPIKVNAEIKNIYNNTHHTIGKVLKVFDITKGSKINKAYLFSFPNFIGTQVNAYIDDKEGKYNFYEGKNISLLLNKSDNPHVPFIIDDNNRDVPSAINIKGFIYLIFIATYALGFFLVCYFYYSEKDGWRFLSLWHPWVWAPLIGILGTFVFSLVDRTIARGSNSIKSNKIALYGKVADGEIINRDHTGTIVMNVPLMKFDVKFKDQNGIERLVTIKELVPFNDLYKFELDRRPVLYLPEDSTQAKFMHIEKYMTSYANKEPSAATLSYFDYITSD</sequence>
<feature type="transmembrane region" description="Helical" evidence="1">
    <location>
        <begin position="157"/>
        <end position="179"/>
    </location>
</feature>
<dbReference type="AlphaFoldDB" id="G4QB47"/>
<protein>
    <recommendedName>
        <fullName evidence="4">DUF3592 domain-containing protein</fullName>
    </recommendedName>
</protein>
<keyword evidence="3" id="KW-1185">Reference proteome</keyword>
<keyword evidence="1" id="KW-0812">Transmembrane</keyword>
<evidence type="ECO:0000313" key="2">
    <source>
        <dbReference type="EMBL" id="AEP36588.1"/>
    </source>
</evidence>
<feature type="transmembrane region" description="Helical" evidence="1">
    <location>
        <begin position="191"/>
        <end position="211"/>
    </location>
</feature>
<dbReference type="HOGENOM" id="CLU_854427_0_0_4"/>
<dbReference type="OrthoDB" id="5197046at2"/>
<dbReference type="EMBL" id="CP003059">
    <property type="protein sequence ID" value="AEP36588.1"/>
    <property type="molecule type" value="Genomic_DNA"/>
</dbReference>
<keyword evidence="1" id="KW-1133">Transmembrane helix</keyword>
<evidence type="ECO:0000313" key="3">
    <source>
        <dbReference type="Proteomes" id="UP000009284"/>
    </source>
</evidence>
<dbReference type="eggNOG" id="COG0848">
    <property type="taxonomic scope" value="Bacteria"/>
</dbReference>
<name>G4QB47_TAYAM</name>
<keyword evidence="1" id="KW-0472">Membrane</keyword>
<accession>G4QB47</accession>
<gene>
    <name evidence="2" type="ordered locus">TASI_0818</name>
</gene>
<dbReference type="RefSeq" id="WP_014111484.1">
    <property type="nucleotide sequence ID" value="NC_016043.1"/>
</dbReference>
<evidence type="ECO:0008006" key="4">
    <source>
        <dbReference type="Google" id="ProtNLM"/>
    </source>
</evidence>
<dbReference type="KEGG" id="tas:TASI_0818"/>
<dbReference type="Proteomes" id="UP000009284">
    <property type="component" value="Chromosome"/>
</dbReference>
<feature type="transmembrane region" description="Helical" evidence="1">
    <location>
        <begin position="30"/>
        <end position="48"/>
    </location>
</feature>
<proteinExistence type="predicted"/>
<reference key="1">
    <citation type="submission" date="2011-09" db="EMBL/GenBank/DDBJ databases">
        <title>Genomic characterization of the Taylorella genus.</title>
        <authorList>
            <person name="Hebert L."/>
            <person name="Moumen B."/>
            <person name="Pons N."/>
            <person name="Duquesne F."/>
            <person name="Breuil M.-F."/>
            <person name="Goux D."/>
            <person name="Batto J.-M."/>
            <person name="Renault P."/>
            <person name="Laugier C."/>
            <person name="Petry S."/>
        </authorList>
    </citation>
    <scope>NUCLEOTIDE SEQUENCE</scope>
    <source>
        <strain>MCE3</strain>
    </source>
</reference>